<dbReference type="PANTHER" id="PTHR10366">
    <property type="entry name" value="NAD DEPENDENT EPIMERASE/DEHYDRATASE"/>
    <property type="match status" value="1"/>
</dbReference>
<dbReference type="InterPro" id="IPR050425">
    <property type="entry name" value="NAD(P)_dehydrat-like"/>
</dbReference>
<feature type="domain" description="NAD-dependent epimerase/dehydratase" evidence="2">
    <location>
        <begin position="18"/>
        <end position="142"/>
    </location>
</feature>
<dbReference type="GO" id="GO:0009809">
    <property type="term" value="P:lignin biosynthetic process"/>
    <property type="evidence" value="ECO:0007669"/>
    <property type="project" value="TreeGrafter"/>
</dbReference>
<dbReference type="Proteomes" id="UP001341281">
    <property type="component" value="Chromosome 05"/>
</dbReference>
<dbReference type="InterPro" id="IPR036291">
    <property type="entry name" value="NAD(P)-bd_dom_sf"/>
</dbReference>
<dbReference type="FunFam" id="3.40.50.720:FF:001290">
    <property type="entry name" value="Os02g0811600 protein"/>
    <property type="match status" value="1"/>
</dbReference>
<dbReference type="GO" id="GO:0016616">
    <property type="term" value="F:oxidoreductase activity, acting on the CH-OH group of donors, NAD or NADP as acceptor"/>
    <property type="evidence" value="ECO:0007669"/>
    <property type="project" value="TreeGrafter"/>
</dbReference>
<dbReference type="Gene3D" id="3.40.50.720">
    <property type="entry name" value="NAD(P)-binding Rossmann-like Domain"/>
    <property type="match status" value="1"/>
</dbReference>
<dbReference type="SUPFAM" id="SSF51735">
    <property type="entry name" value="NAD(P)-binding Rossmann-fold domains"/>
    <property type="match status" value="1"/>
</dbReference>
<accession>A0AAQ3TKS1</accession>
<evidence type="ECO:0000313" key="4">
    <source>
        <dbReference type="Proteomes" id="UP001341281"/>
    </source>
</evidence>
<dbReference type="FunFam" id="3.40.50.720:FF:001049">
    <property type="entry name" value="NAD(P)-binding Rossmann-fold superfamily protein"/>
    <property type="match status" value="1"/>
</dbReference>
<name>A0AAQ3TKS1_PASNO</name>
<evidence type="ECO:0000313" key="3">
    <source>
        <dbReference type="EMBL" id="WVZ73187.1"/>
    </source>
</evidence>
<proteinExistence type="predicted"/>
<dbReference type="CDD" id="cd08958">
    <property type="entry name" value="FR_SDR_e"/>
    <property type="match status" value="1"/>
</dbReference>
<dbReference type="Pfam" id="PF01370">
    <property type="entry name" value="Epimerase"/>
    <property type="match status" value="2"/>
</dbReference>
<dbReference type="EMBL" id="CP144749">
    <property type="protein sequence ID" value="WVZ73187.1"/>
    <property type="molecule type" value="Genomic_DNA"/>
</dbReference>
<evidence type="ECO:0000259" key="2">
    <source>
        <dbReference type="Pfam" id="PF01370"/>
    </source>
</evidence>
<evidence type="ECO:0000256" key="1">
    <source>
        <dbReference type="ARBA" id="ARBA00023002"/>
    </source>
</evidence>
<keyword evidence="1" id="KW-0560">Oxidoreductase</keyword>
<organism evidence="3 4">
    <name type="scientific">Paspalum notatum var. saurae</name>
    <dbReference type="NCBI Taxonomy" id="547442"/>
    <lineage>
        <taxon>Eukaryota</taxon>
        <taxon>Viridiplantae</taxon>
        <taxon>Streptophyta</taxon>
        <taxon>Embryophyta</taxon>
        <taxon>Tracheophyta</taxon>
        <taxon>Spermatophyta</taxon>
        <taxon>Magnoliopsida</taxon>
        <taxon>Liliopsida</taxon>
        <taxon>Poales</taxon>
        <taxon>Poaceae</taxon>
        <taxon>PACMAD clade</taxon>
        <taxon>Panicoideae</taxon>
        <taxon>Andropogonodae</taxon>
        <taxon>Paspaleae</taxon>
        <taxon>Paspalinae</taxon>
        <taxon>Paspalum</taxon>
    </lineage>
</organism>
<gene>
    <name evidence="3" type="ORF">U9M48_021528</name>
</gene>
<keyword evidence="4" id="KW-1185">Reference proteome</keyword>
<sequence>MSTYSKANNDGAEQQQLVCVTGAGGFIGSWVVKELLQRGYRVRGTARDPADSKNAHLLALEGAKERLTLCRADLLDRDSLRAAFAGCHGVFHVASPVSNDPELVPVAVEGTRNVIDAAADMGARRVVFTSSYGAVHMDPNRSPDAVLDETCWSDYEFCKKTDVRDTVRHSQHTCALSDHLTRFGHLQNLYCCAKMMAEITATEEAAARGLELAVVVPCMTMGPMLQQTLNFSSNHVARYLMGTKKTYPNAVAAYVDVRDVARAHVLAYERPAARGRYLCIGTVLHRAQLIAMLRELFPQYPVTAKCEDDGMPMAKPYKFSSQRLKDLGLEFTPLRKSLYEAVVCMQQKGHLPVIKQQQPQQRAYL</sequence>
<protein>
    <recommendedName>
        <fullName evidence="2">NAD-dependent epimerase/dehydratase domain-containing protein</fullName>
    </recommendedName>
</protein>
<dbReference type="PANTHER" id="PTHR10366:SF353">
    <property type="entry name" value="CINNAMOYL-COA REDUCTASE 1"/>
    <property type="match status" value="1"/>
</dbReference>
<dbReference type="InterPro" id="IPR001509">
    <property type="entry name" value="Epimerase_deHydtase"/>
</dbReference>
<feature type="domain" description="NAD-dependent epimerase/dehydratase" evidence="2">
    <location>
        <begin position="183"/>
        <end position="273"/>
    </location>
</feature>
<reference evidence="3 4" key="1">
    <citation type="submission" date="2024-02" db="EMBL/GenBank/DDBJ databases">
        <title>High-quality chromosome-scale genome assembly of Pensacola bahiagrass (Paspalum notatum Flugge var. saurae).</title>
        <authorList>
            <person name="Vega J.M."/>
            <person name="Podio M."/>
            <person name="Orjuela J."/>
            <person name="Siena L.A."/>
            <person name="Pessino S.C."/>
            <person name="Combes M.C."/>
            <person name="Mariac C."/>
            <person name="Albertini E."/>
            <person name="Pupilli F."/>
            <person name="Ortiz J.P.A."/>
            <person name="Leblanc O."/>
        </authorList>
    </citation>
    <scope>NUCLEOTIDE SEQUENCE [LARGE SCALE GENOMIC DNA]</scope>
    <source>
        <strain evidence="3">R1</strain>
        <tissue evidence="3">Leaf</tissue>
    </source>
</reference>
<dbReference type="AlphaFoldDB" id="A0AAQ3TKS1"/>